<gene>
    <name evidence="3" type="ORF">TPELB_15260</name>
</gene>
<name>A0ABZ3FF34_9FIRM</name>
<feature type="coiled-coil region" evidence="1">
    <location>
        <begin position="24"/>
        <end position="51"/>
    </location>
</feature>
<feature type="transmembrane region" description="Helical" evidence="2">
    <location>
        <begin position="96"/>
        <end position="112"/>
    </location>
</feature>
<evidence type="ECO:0000313" key="3">
    <source>
        <dbReference type="EMBL" id="XAM41215.1"/>
    </source>
</evidence>
<proteinExistence type="predicted"/>
<reference evidence="3 4" key="1">
    <citation type="submission" date="2024-04" db="EMBL/GenBank/DDBJ databases">
        <title>Isolation and characterization of novel acetogenic strains of the genera Terrisporobacter and Acetoanaerobium.</title>
        <authorList>
            <person name="Boeer T."/>
            <person name="Schueler M.A."/>
            <person name="Lueschen A."/>
            <person name="Eysell L."/>
            <person name="Droege J."/>
            <person name="Heinemann M."/>
            <person name="Engelhardt L."/>
            <person name="Basen M."/>
            <person name="Daniel R."/>
        </authorList>
    </citation>
    <scope>NUCLEOTIDE SEQUENCE [LARGE SCALE GENOMIC DNA]</scope>
    <source>
        <strain evidence="3 4">ELB</strain>
    </source>
</reference>
<organism evidence="3 4">
    <name type="scientific">Terrisporobacter petrolearius</name>
    <dbReference type="NCBI Taxonomy" id="1460447"/>
    <lineage>
        <taxon>Bacteria</taxon>
        <taxon>Bacillati</taxon>
        <taxon>Bacillota</taxon>
        <taxon>Clostridia</taxon>
        <taxon>Peptostreptococcales</taxon>
        <taxon>Peptostreptococcaceae</taxon>
        <taxon>Terrisporobacter</taxon>
    </lineage>
</organism>
<keyword evidence="2" id="KW-1133">Transmembrane helix</keyword>
<protein>
    <submittedName>
        <fullName evidence="3">Uncharacterized protein</fullName>
    </submittedName>
</protein>
<keyword evidence="4" id="KW-1185">Reference proteome</keyword>
<evidence type="ECO:0000256" key="2">
    <source>
        <dbReference type="SAM" id="Phobius"/>
    </source>
</evidence>
<evidence type="ECO:0000313" key="4">
    <source>
        <dbReference type="Proteomes" id="UP001477947"/>
    </source>
</evidence>
<dbReference type="EMBL" id="CP154622">
    <property type="protein sequence ID" value="XAM41215.1"/>
    <property type="molecule type" value="Genomic_DNA"/>
</dbReference>
<sequence length="127" mass="14973">MNKSKDEIKKEFSDVKNLYKDGFKQIREEQKRKTEEKYNKEREEYARTKKVNYCSPTSWETMSPKKLKKINSLLTYLGIFFIAIGSLFLFAPKGKLVSIFIILGGLYFVYFDPRKFASSDKKDKNIS</sequence>
<dbReference type="Proteomes" id="UP001477947">
    <property type="component" value="Chromosome"/>
</dbReference>
<keyword evidence="2" id="KW-0812">Transmembrane</keyword>
<feature type="transmembrane region" description="Helical" evidence="2">
    <location>
        <begin position="73"/>
        <end position="90"/>
    </location>
</feature>
<dbReference type="RefSeq" id="WP_343339178.1">
    <property type="nucleotide sequence ID" value="NZ_CP154622.1"/>
</dbReference>
<keyword evidence="2" id="KW-0472">Membrane</keyword>
<accession>A0ABZ3FF34</accession>
<evidence type="ECO:0000256" key="1">
    <source>
        <dbReference type="SAM" id="Coils"/>
    </source>
</evidence>
<keyword evidence="1" id="KW-0175">Coiled coil</keyword>